<proteinExistence type="predicted"/>
<dbReference type="PANTHER" id="PTHR32387">
    <property type="entry name" value="WU:FJ29H11"/>
    <property type="match status" value="1"/>
</dbReference>
<dbReference type="Proteomes" id="UP000053555">
    <property type="component" value="Unassembled WGS sequence"/>
</dbReference>
<dbReference type="InterPro" id="IPR052957">
    <property type="entry name" value="Auxin_embryo_med"/>
</dbReference>
<reference evidence="1" key="1">
    <citation type="submission" date="2014-07" db="EMBL/GenBank/DDBJ databases">
        <title>Identification of a novel salt tolerance gene in wild soybean by whole-genome sequencing.</title>
        <authorList>
            <person name="Lam H.-M."/>
            <person name="Qi X."/>
            <person name="Li M.-W."/>
            <person name="Liu X."/>
            <person name="Xie M."/>
            <person name="Ni M."/>
            <person name="Xu X."/>
        </authorList>
    </citation>
    <scope>NUCLEOTIDE SEQUENCE [LARGE SCALE GENOMIC DNA]</scope>
    <source>
        <tissue evidence="1">Root</tissue>
    </source>
</reference>
<dbReference type="AlphaFoldDB" id="A0A0B2Q773"/>
<dbReference type="PANTHER" id="PTHR32387:SF3">
    <property type="entry name" value="ATP_DNA BINDING PROTEIN"/>
    <property type="match status" value="1"/>
</dbReference>
<dbReference type="EMBL" id="KN660270">
    <property type="protein sequence ID" value="KHN17476.1"/>
    <property type="molecule type" value="Genomic_DNA"/>
</dbReference>
<evidence type="ECO:0000313" key="1">
    <source>
        <dbReference type="EMBL" id="KHN17476.1"/>
    </source>
</evidence>
<protein>
    <recommendedName>
        <fullName evidence="2">Sacsin</fullName>
    </recommendedName>
</protein>
<gene>
    <name evidence="1" type="ORF">glysoja_027019</name>
</gene>
<organism evidence="1">
    <name type="scientific">Glycine soja</name>
    <name type="common">Wild soybean</name>
    <dbReference type="NCBI Taxonomy" id="3848"/>
    <lineage>
        <taxon>Eukaryota</taxon>
        <taxon>Viridiplantae</taxon>
        <taxon>Streptophyta</taxon>
        <taxon>Embryophyta</taxon>
        <taxon>Tracheophyta</taxon>
        <taxon>Spermatophyta</taxon>
        <taxon>Magnoliopsida</taxon>
        <taxon>eudicotyledons</taxon>
        <taxon>Gunneridae</taxon>
        <taxon>Pentapetalae</taxon>
        <taxon>rosids</taxon>
        <taxon>fabids</taxon>
        <taxon>Fabales</taxon>
        <taxon>Fabaceae</taxon>
        <taxon>Papilionoideae</taxon>
        <taxon>50 kb inversion clade</taxon>
        <taxon>NPAAA clade</taxon>
        <taxon>indigoferoid/millettioid clade</taxon>
        <taxon>Phaseoleae</taxon>
        <taxon>Glycine</taxon>
        <taxon>Glycine subgen. Soja</taxon>
    </lineage>
</organism>
<accession>A0A0B2Q773</accession>
<evidence type="ECO:0008006" key="2">
    <source>
        <dbReference type="Google" id="ProtNLM"/>
    </source>
</evidence>
<sequence>MDVDELVITLAFPNQERLQRGKTLPGTIMLDDKWNQGILDCVPSAFMEAFKSLVKGIDKAPLSSLARMFLFLPILNFLGVLFVYNELYAKCIQSSNLVEGASEGYLTPREVGSLCSSIPLVDNYGHVVERRTGVLVPASVSKWADLTVSNPWRDQSYVEFGEEYVYSYCYTPLTKEKAFLLLDWIRDWKYMGMSLPEKFLKCIKEGRSVLVDIPVGSVLHDSDWQIASQISDIPFIDQTYYGGEIDNFKEELQLLGVVVGFSRKVVTEHLKSRSYLKSLTAEAVVLMLECIHFADVSHKLVNALKRTNCLKTYIGFEIPSECFLLDPVWGCILNVFNDFPVIDHKFYGDKILTYKIELRKTGVVIDFEEAIKAFGHVFEQKASQASFNKHYTRVGDYRSSKKCILFGPDWESFSAITRLPFIGDSDNCYGKFPSDPSSITRESVFSLLECIRPPDKCLLFDSKWSSFLKPTDGPLIDETFYGPEIGLNSEELNAIGVIGDVKIGCSLMASHLYLHSESSTIVRIYRCLNKNDWKPENKATKRIWIPKAVDNGEWVSPEQRVNHDMGDLFGSRSMPSLDDYIEIWKEWESSGEQLSHDKCCNFWAYVLQHESKRTVKNIAESLTKLPITSGSDLILLLDKRDVFVADNLHLQNLFEQERVFVWYPESSLASLPRSELLDLYKKIGVSIISESVLKEESSLLDGVEVRQVDPSNIFIGKGLVKLVLSFLACSSIKIEAEKRHEAVQGLIELTVHETIEPVTVCYSLSLSSGKTITKKNVDNVLALSELIKLGFLVKFNEEAVDFLMESKDLQIFLEDEEFLRSAFPFV</sequence>
<name>A0A0B2Q773_GLYSO</name>